<evidence type="ECO:0000256" key="1">
    <source>
        <dbReference type="SAM" id="MobiDB-lite"/>
    </source>
</evidence>
<dbReference type="Proteomes" id="UP000077684">
    <property type="component" value="Unassembled WGS sequence"/>
</dbReference>
<sequence length="122" mass="13039">SPDAASDGRRPTPTLVVTLTLSRSPTPSPSPDEPPLAQQRAKIDETFRIEKQSTPNPNTLPAPESALPIEKQSTPPASKSALPIEKQSTPPAPKTASPTKPRPSPTMKTRSSTSSLPKRRRS</sequence>
<evidence type="ECO:0000313" key="3">
    <source>
        <dbReference type="Proteomes" id="UP000077684"/>
    </source>
</evidence>
<dbReference type="AlphaFoldDB" id="A0A8X7MJZ7"/>
<comment type="caution">
    <text evidence="2">The sequence shown here is derived from an EMBL/GenBank/DDBJ whole genome shotgun (WGS) entry which is preliminary data.</text>
</comment>
<dbReference type="EMBL" id="LWDE02001864">
    <property type="protein sequence ID" value="KAE8239189.1"/>
    <property type="molecule type" value="Genomic_DNA"/>
</dbReference>
<feature type="compositionally biased region" description="Basic and acidic residues" evidence="1">
    <location>
        <begin position="41"/>
        <end position="51"/>
    </location>
</feature>
<organism evidence="2 3">
    <name type="scientific">Tilletia controversa</name>
    <name type="common">dwarf bunt fungus</name>
    <dbReference type="NCBI Taxonomy" id="13291"/>
    <lineage>
        <taxon>Eukaryota</taxon>
        <taxon>Fungi</taxon>
        <taxon>Dikarya</taxon>
        <taxon>Basidiomycota</taxon>
        <taxon>Ustilaginomycotina</taxon>
        <taxon>Exobasidiomycetes</taxon>
        <taxon>Tilletiales</taxon>
        <taxon>Tilletiaceae</taxon>
        <taxon>Tilletia</taxon>
    </lineage>
</organism>
<feature type="region of interest" description="Disordered" evidence="1">
    <location>
        <begin position="1"/>
        <end position="122"/>
    </location>
</feature>
<accession>A0A8X7MJZ7</accession>
<feature type="non-terminal residue" evidence="2">
    <location>
        <position position="1"/>
    </location>
</feature>
<reference evidence="2" key="1">
    <citation type="submission" date="2016-04" db="EMBL/GenBank/DDBJ databases">
        <authorList>
            <person name="Nguyen H.D."/>
            <person name="Samba Siva P."/>
            <person name="Cullis J."/>
            <person name="Levesque C.A."/>
            <person name="Hambleton S."/>
        </authorList>
    </citation>
    <scope>NUCLEOTIDE SEQUENCE</scope>
    <source>
        <strain evidence="2">DAOMC 236426</strain>
    </source>
</reference>
<name>A0A8X7MJZ7_9BASI</name>
<keyword evidence="3" id="KW-1185">Reference proteome</keyword>
<proteinExistence type="predicted"/>
<reference evidence="2" key="2">
    <citation type="journal article" date="2019" name="IMA Fungus">
        <title>Genome sequencing and comparison of five Tilletia species to identify candidate genes for the detection of regulated species infecting wheat.</title>
        <authorList>
            <person name="Nguyen H.D.T."/>
            <person name="Sultana T."/>
            <person name="Kesanakurti P."/>
            <person name="Hambleton S."/>
        </authorList>
    </citation>
    <scope>NUCLEOTIDE SEQUENCE</scope>
    <source>
        <strain evidence="2">DAOMC 236426</strain>
    </source>
</reference>
<feature type="compositionally biased region" description="Low complexity" evidence="1">
    <location>
        <begin position="11"/>
        <end position="25"/>
    </location>
</feature>
<evidence type="ECO:0000313" key="2">
    <source>
        <dbReference type="EMBL" id="KAE8239189.1"/>
    </source>
</evidence>
<feature type="compositionally biased region" description="Polar residues" evidence="1">
    <location>
        <begin position="107"/>
        <end position="116"/>
    </location>
</feature>
<protein>
    <submittedName>
        <fullName evidence="2">Uncharacterized protein</fullName>
    </submittedName>
</protein>
<feature type="compositionally biased region" description="Basic and acidic residues" evidence="1">
    <location>
        <begin position="1"/>
        <end position="10"/>
    </location>
</feature>
<gene>
    <name evidence="2" type="ORF">A4X06_0g8460</name>
</gene>